<keyword evidence="1" id="KW-0378">Hydrolase</keyword>
<gene>
    <name evidence="2" type="ORF">FYJ33_06405</name>
</gene>
<dbReference type="GO" id="GO:0009143">
    <property type="term" value="P:nucleoside triphosphate catabolic process"/>
    <property type="evidence" value="ECO:0007669"/>
    <property type="project" value="InterPro"/>
</dbReference>
<protein>
    <submittedName>
        <fullName evidence="2">Non-canonical purine NTP pyrophosphatase</fullName>
    </submittedName>
</protein>
<dbReference type="InterPro" id="IPR002637">
    <property type="entry name" value="RdgB/HAM1"/>
</dbReference>
<dbReference type="Pfam" id="PF01725">
    <property type="entry name" value="Ham1p_like"/>
    <property type="match status" value="1"/>
</dbReference>
<accession>A0A7X2MXS0</accession>
<evidence type="ECO:0000256" key="1">
    <source>
        <dbReference type="ARBA" id="ARBA00022801"/>
    </source>
</evidence>
<dbReference type="InterPro" id="IPR029001">
    <property type="entry name" value="ITPase-like_fam"/>
</dbReference>
<dbReference type="AlphaFoldDB" id="A0A7X2MXS0"/>
<organism evidence="2 3">
    <name type="scientific">Inconstantimicrobium porci</name>
    <dbReference type="NCBI Taxonomy" id="2652291"/>
    <lineage>
        <taxon>Bacteria</taxon>
        <taxon>Bacillati</taxon>
        <taxon>Bacillota</taxon>
        <taxon>Clostridia</taxon>
        <taxon>Eubacteriales</taxon>
        <taxon>Clostridiaceae</taxon>
        <taxon>Inconstantimicrobium</taxon>
    </lineage>
</organism>
<comment type="caution">
    <text evidence="2">The sequence shown here is derived from an EMBL/GenBank/DDBJ whole genome shotgun (WGS) entry which is preliminary data.</text>
</comment>
<sequence>MIKRILIGTTNPAKKQRFMEILNDYDCEIVTLDDLNITDEPEELGNTPIENAKIKAEFYSKFCDNVICQDSGLYFADMDEDDPRQPGLYIKRVGNEVLSYEGMITYYSNMAKNFGGKALVYYKNGTAVFSDNCFKEFMADDKTNKARGFYLLDHQICEPIPGWPLDSISQDIENHDKETENLLREYDIKFRKFIIDSFKLKKIEK</sequence>
<dbReference type="RefSeq" id="WP_154530929.1">
    <property type="nucleotide sequence ID" value="NZ_VULX01000006.1"/>
</dbReference>
<proteinExistence type="predicted"/>
<dbReference type="EMBL" id="VULX01000006">
    <property type="protein sequence ID" value="MSR91048.1"/>
    <property type="molecule type" value="Genomic_DNA"/>
</dbReference>
<dbReference type="GO" id="GO:0047429">
    <property type="term" value="F:nucleoside triphosphate diphosphatase activity"/>
    <property type="evidence" value="ECO:0007669"/>
    <property type="project" value="InterPro"/>
</dbReference>
<reference evidence="2 3" key="1">
    <citation type="submission" date="2019-08" db="EMBL/GenBank/DDBJ databases">
        <title>In-depth cultivation of the pig gut microbiome towards novel bacterial diversity and tailored functional studies.</title>
        <authorList>
            <person name="Wylensek D."/>
            <person name="Hitch T.C.A."/>
            <person name="Clavel T."/>
        </authorList>
    </citation>
    <scope>NUCLEOTIDE SEQUENCE [LARGE SCALE GENOMIC DNA]</scope>
    <source>
        <strain evidence="2 3">WCA-383-APC-5B</strain>
    </source>
</reference>
<dbReference type="SUPFAM" id="SSF52972">
    <property type="entry name" value="ITPase-like"/>
    <property type="match status" value="1"/>
</dbReference>
<keyword evidence="3" id="KW-1185">Reference proteome</keyword>
<evidence type="ECO:0000313" key="2">
    <source>
        <dbReference type="EMBL" id="MSR91048.1"/>
    </source>
</evidence>
<evidence type="ECO:0000313" key="3">
    <source>
        <dbReference type="Proteomes" id="UP000460287"/>
    </source>
</evidence>
<name>A0A7X2MXS0_9CLOT</name>
<dbReference type="Gene3D" id="3.90.950.10">
    <property type="match status" value="1"/>
</dbReference>
<dbReference type="Proteomes" id="UP000460287">
    <property type="component" value="Unassembled WGS sequence"/>
</dbReference>